<evidence type="ECO:0000313" key="2">
    <source>
        <dbReference type="Proteomes" id="UP000499080"/>
    </source>
</evidence>
<dbReference type="Proteomes" id="UP000499080">
    <property type="component" value="Unassembled WGS sequence"/>
</dbReference>
<gene>
    <name evidence="1" type="ORF">AVEN_170605_1</name>
</gene>
<organism evidence="1 2">
    <name type="scientific">Araneus ventricosus</name>
    <name type="common">Orbweaver spider</name>
    <name type="synonym">Epeira ventricosa</name>
    <dbReference type="NCBI Taxonomy" id="182803"/>
    <lineage>
        <taxon>Eukaryota</taxon>
        <taxon>Metazoa</taxon>
        <taxon>Ecdysozoa</taxon>
        <taxon>Arthropoda</taxon>
        <taxon>Chelicerata</taxon>
        <taxon>Arachnida</taxon>
        <taxon>Araneae</taxon>
        <taxon>Araneomorphae</taxon>
        <taxon>Entelegynae</taxon>
        <taxon>Araneoidea</taxon>
        <taxon>Araneidae</taxon>
        <taxon>Araneus</taxon>
    </lineage>
</organism>
<dbReference type="EMBL" id="BGPR01003114">
    <property type="protein sequence ID" value="GBM83878.1"/>
    <property type="molecule type" value="Genomic_DNA"/>
</dbReference>
<reference evidence="1 2" key="1">
    <citation type="journal article" date="2019" name="Sci. Rep.">
        <title>Orb-weaving spider Araneus ventricosus genome elucidates the spidroin gene catalogue.</title>
        <authorList>
            <person name="Kono N."/>
            <person name="Nakamura H."/>
            <person name="Ohtoshi R."/>
            <person name="Moran D.A.P."/>
            <person name="Shinohara A."/>
            <person name="Yoshida Y."/>
            <person name="Fujiwara M."/>
            <person name="Mori M."/>
            <person name="Tomita M."/>
            <person name="Arakawa K."/>
        </authorList>
    </citation>
    <scope>NUCLEOTIDE SEQUENCE [LARGE SCALE GENOMIC DNA]</scope>
</reference>
<accession>A0A4Y2J2C2</accession>
<name>A0A4Y2J2C2_ARAVE</name>
<protein>
    <submittedName>
        <fullName evidence="1">Uncharacterized protein</fullName>
    </submittedName>
</protein>
<dbReference type="AlphaFoldDB" id="A0A4Y2J2C2"/>
<proteinExistence type="predicted"/>
<sequence length="170" mass="19518">MRGTVFCVVGDNLGSHCIGGFVECFNADYLCCYCLIRKHEFRNKPFSVGQMRTKERYDWSCVDNLGWCTSTLALIYTNDVVANRCIGRHGPNDKAFLRWLRELLISACAVSFLRGFVKERVFVPPMPINLPELKHRITEAVTDMLVKAWEETAYRLDPCRVINGSHIEHL</sequence>
<evidence type="ECO:0000313" key="1">
    <source>
        <dbReference type="EMBL" id="GBM83878.1"/>
    </source>
</evidence>
<dbReference type="OrthoDB" id="6470414at2759"/>
<keyword evidence="2" id="KW-1185">Reference proteome</keyword>
<comment type="caution">
    <text evidence="1">The sequence shown here is derived from an EMBL/GenBank/DDBJ whole genome shotgun (WGS) entry which is preliminary data.</text>
</comment>